<evidence type="ECO:0000313" key="3">
    <source>
        <dbReference type="EMBL" id="SFC79814.1"/>
    </source>
</evidence>
<evidence type="ECO:0000313" key="2">
    <source>
        <dbReference type="EMBL" id="SEG97407.1"/>
    </source>
</evidence>
<name>A0A1H6EHU7_9PSEU</name>
<feature type="region of interest" description="Disordered" evidence="1">
    <location>
        <begin position="1"/>
        <end position="30"/>
    </location>
</feature>
<evidence type="ECO:0000313" key="5">
    <source>
        <dbReference type="Proteomes" id="UP000236729"/>
    </source>
</evidence>
<evidence type="ECO:0000313" key="4">
    <source>
        <dbReference type="Proteomes" id="UP000199690"/>
    </source>
</evidence>
<gene>
    <name evidence="2" type="ORF">SAMN02982929_06730</name>
    <name evidence="3" type="ORF">SAMN05216506_1011723</name>
</gene>
<dbReference type="Proteomes" id="UP000199690">
    <property type="component" value="Unassembled WGS sequence"/>
</dbReference>
<accession>A0A1H6EHU7</accession>
<dbReference type="AlphaFoldDB" id="A0A1H6EHU7"/>
<keyword evidence="4" id="KW-1185">Reference proteome</keyword>
<reference evidence="4 5" key="1">
    <citation type="submission" date="2016-10" db="EMBL/GenBank/DDBJ databases">
        <authorList>
            <person name="Varghese N."/>
            <person name="Submissions S."/>
        </authorList>
    </citation>
    <scope>NUCLEOTIDE SEQUENCE [LARGE SCALE GENOMIC DNA]</scope>
    <source>
        <strain evidence="5">ATCC 20501</strain>
        <strain evidence="3 4">CGMCC 4.3529</strain>
    </source>
</reference>
<evidence type="ECO:0000256" key="1">
    <source>
        <dbReference type="SAM" id="MobiDB-lite"/>
    </source>
</evidence>
<protein>
    <submittedName>
        <fullName evidence="2">Uncharacterized protein</fullName>
    </submittedName>
</protein>
<sequence>MPATVCPRSASHRPTRPSPQPISTVRRPGSGVIRAKAGSWNSQKNESLLGVRVQSIQSAAFSSQDADTSLVEDMLTW</sequence>
<accession>A0A1I1M372</accession>
<dbReference type="EMBL" id="FNVB01000014">
    <property type="protein sequence ID" value="SEG97407.1"/>
    <property type="molecule type" value="Genomic_DNA"/>
</dbReference>
<organism evidence="2 5">
    <name type="scientific">Saccharopolyspora kobensis</name>
    <dbReference type="NCBI Taxonomy" id="146035"/>
    <lineage>
        <taxon>Bacteria</taxon>
        <taxon>Bacillati</taxon>
        <taxon>Actinomycetota</taxon>
        <taxon>Actinomycetes</taxon>
        <taxon>Pseudonocardiales</taxon>
        <taxon>Pseudonocardiaceae</taxon>
        <taxon>Saccharopolyspora</taxon>
    </lineage>
</organism>
<dbReference type="EMBL" id="FOME01000001">
    <property type="protein sequence ID" value="SFC79814.1"/>
    <property type="molecule type" value="Genomic_DNA"/>
</dbReference>
<proteinExistence type="predicted"/>
<dbReference type="Proteomes" id="UP000236729">
    <property type="component" value="Unassembled WGS sequence"/>
</dbReference>
<reference evidence="2" key="2">
    <citation type="submission" date="2016-10" db="EMBL/GenBank/DDBJ databases">
        <authorList>
            <person name="de Groot N.N."/>
        </authorList>
    </citation>
    <scope>NUCLEOTIDE SEQUENCE [LARGE SCALE GENOMIC DNA]</scope>
    <source>
        <strain evidence="2">ATCC 20501</strain>
    </source>
</reference>